<evidence type="ECO:0000313" key="1">
    <source>
        <dbReference type="EMBL" id="GJT41136.1"/>
    </source>
</evidence>
<evidence type="ECO:0000313" key="2">
    <source>
        <dbReference type="Proteomes" id="UP001151760"/>
    </source>
</evidence>
<proteinExistence type="predicted"/>
<name>A0ABQ5DPL9_9ASTR</name>
<protein>
    <submittedName>
        <fullName evidence="1">Uncharacterized protein</fullName>
    </submittedName>
</protein>
<sequence length="129" mass="14551">MPITWSHGVMLVNVKAKSRKKDEMPQKAIQVWEIFDVLVASISWAPFRLSRGKQVHSRGPLTLLSKWVLLKYELLSCLSAVSSSTIRVDKWRVSNRGLKSILKGPIAPDYEDSCARGFVLRSLELQSLA</sequence>
<reference evidence="1" key="1">
    <citation type="journal article" date="2022" name="Int. J. Mol. Sci.">
        <title>Draft Genome of Tanacetum Coccineum: Genomic Comparison of Closely Related Tanacetum-Family Plants.</title>
        <authorList>
            <person name="Yamashiro T."/>
            <person name="Shiraishi A."/>
            <person name="Nakayama K."/>
            <person name="Satake H."/>
        </authorList>
    </citation>
    <scope>NUCLEOTIDE SEQUENCE</scope>
</reference>
<organism evidence="1 2">
    <name type="scientific">Tanacetum coccineum</name>
    <dbReference type="NCBI Taxonomy" id="301880"/>
    <lineage>
        <taxon>Eukaryota</taxon>
        <taxon>Viridiplantae</taxon>
        <taxon>Streptophyta</taxon>
        <taxon>Embryophyta</taxon>
        <taxon>Tracheophyta</taxon>
        <taxon>Spermatophyta</taxon>
        <taxon>Magnoliopsida</taxon>
        <taxon>eudicotyledons</taxon>
        <taxon>Gunneridae</taxon>
        <taxon>Pentapetalae</taxon>
        <taxon>asterids</taxon>
        <taxon>campanulids</taxon>
        <taxon>Asterales</taxon>
        <taxon>Asteraceae</taxon>
        <taxon>Asteroideae</taxon>
        <taxon>Anthemideae</taxon>
        <taxon>Anthemidinae</taxon>
        <taxon>Tanacetum</taxon>
    </lineage>
</organism>
<accession>A0ABQ5DPL9</accession>
<dbReference type="Proteomes" id="UP001151760">
    <property type="component" value="Unassembled WGS sequence"/>
</dbReference>
<gene>
    <name evidence="1" type="ORF">Tco_0941001</name>
</gene>
<keyword evidence="2" id="KW-1185">Reference proteome</keyword>
<comment type="caution">
    <text evidence="1">The sequence shown here is derived from an EMBL/GenBank/DDBJ whole genome shotgun (WGS) entry which is preliminary data.</text>
</comment>
<dbReference type="EMBL" id="BQNB010015535">
    <property type="protein sequence ID" value="GJT41136.1"/>
    <property type="molecule type" value="Genomic_DNA"/>
</dbReference>
<reference evidence="1" key="2">
    <citation type="submission" date="2022-01" db="EMBL/GenBank/DDBJ databases">
        <authorList>
            <person name="Yamashiro T."/>
            <person name="Shiraishi A."/>
            <person name="Satake H."/>
            <person name="Nakayama K."/>
        </authorList>
    </citation>
    <scope>NUCLEOTIDE SEQUENCE</scope>
</reference>